<accession>A0ABN1TT24</accession>
<evidence type="ECO:0000313" key="2">
    <source>
        <dbReference type="Proteomes" id="UP001501581"/>
    </source>
</evidence>
<organism evidence="1 2">
    <name type="scientific">Nocardioides dubius</name>
    <dbReference type="NCBI Taxonomy" id="317019"/>
    <lineage>
        <taxon>Bacteria</taxon>
        <taxon>Bacillati</taxon>
        <taxon>Actinomycetota</taxon>
        <taxon>Actinomycetes</taxon>
        <taxon>Propionibacteriales</taxon>
        <taxon>Nocardioidaceae</taxon>
        <taxon>Nocardioides</taxon>
    </lineage>
</organism>
<sequence>MCSTRLTAIWIFRPPGRAWFNGTSSMPHSAPAACSRGLSHSPQVGSAGVYEPWREPAWWAGAAWVALIGISSPAVTRTDVEIVSAFFTMFNLSERRPG</sequence>
<dbReference type="EMBL" id="BAAALG010000005">
    <property type="protein sequence ID" value="GAA1097713.1"/>
    <property type="molecule type" value="Genomic_DNA"/>
</dbReference>
<reference evidence="1 2" key="1">
    <citation type="journal article" date="2019" name="Int. J. Syst. Evol. Microbiol.">
        <title>The Global Catalogue of Microorganisms (GCM) 10K type strain sequencing project: providing services to taxonomists for standard genome sequencing and annotation.</title>
        <authorList>
            <consortium name="The Broad Institute Genomics Platform"/>
            <consortium name="The Broad Institute Genome Sequencing Center for Infectious Disease"/>
            <person name="Wu L."/>
            <person name="Ma J."/>
        </authorList>
    </citation>
    <scope>NUCLEOTIDE SEQUENCE [LARGE SCALE GENOMIC DNA]</scope>
    <source>
        <strain evidence="1 2">JCM 13008</strain>
    </source>
</reference>
<gene>
    <name evidence="1" type="ORF">GCM10009668_13630</name>
</gene>
<comment type="caution">
    <text evidence="1">The sequence shown here is derived from an EMBL/GenBank/DDBJ whole genome shotgun (WGS) entry which is preliminary data.</text>
</comment>
<dbReference type="Proteomes" id="UP001501581">
    <property type="component" value="Unassembled WGS sequence"/>
</dbReference>
<keyword evidence="2" id="KW-1185">Reference proteome</keyword>
<proteinExistence type="predicted"/>
<evidence type="ECO:0000313" key="1">
    <source>
        <dbReference type="EMBL" id="GAA1097713.1"/>
    </source>
</evidence>
<name>A0ABN1TT24_9ACTN</name>
<protein>
    <submittedName>
        <fullName evidence="1">Uncharacterized protein</fullName>
    </submittedName>
</protein>